<name>A0AAD7M573_QUISA</name>
<accession>A0AAD7M573</accession>
<dbReference type="KEGG" id="qsa:O6P43_008184"/>
<dbReference type="InterPro" id="IPR036291">
    <property type="entry name" value="NAD(P)-bd_dom_sf"/>
</dbReference>
<proteinExistence type="predicted"/>
<sequence length="97" mass="10041">MWFFSGKGPSGFSASSTAEAVTQGIDGTGLTAIITGASSGIGTETARVLALPSVHEILAIRDMAAVRGIKETIIRENPTAKINAMELDLSLPLNILV</sequence>
<dbReference type="Proteomes" id="UP001163823">
    <property type="component" value="Chromosome 4"/>
</dbReference>
<evidence type="ECO:0000313" key="1">
    <source>
        <dbReference type="EMBL" id="KAJ7969917.1"/>
    </source>
</evidence>
<dbReference type="SUPFAM" id="SSF51735">
    <property type="entry name" value="NAD(P)-binding Rossmann-fold domains"/>
    <property type="match status" value="1"/>
</dbReference>
<protein>
    <submittedName>
        <fullName evidence="1">Short-chain dehydrogenase TIC 32, chloroplastic-like</fullName>
    </submittedName>
</protein>
<keyword evidence="2" id="KW-1185">Reference proteome</keyword>
<dbReference type="PANTHER" id="PTHR48476">
    <property type="entry name" value="SHORT-CHAIN DEHYDROGENASE TIC 32, CHLOROPLASTIC-LIKE"/>
    <property type="match status" value="1"/>
</dbReference>
<dbReference type="Gene3D" id="3.40.50.720">
    <property type="entry name" value="NAD(P)-binding Rossmann-like Domain"/>
    <property type="match status" value="1"/>
</dbReference>
<gene>
    <name evidence="1" type="ORF">O6P43_008184</name>
</gene>
<dbReference type="EMBL" id="JARAOO010000004">
    <property type="protein sequence ID" value="KAJ7969917.1"/>
    <property type="molecule type" value="Genomic_DNA"/>
</dbReference>
<reference evidence="1" key="1">
    <citation type="journal article" date="2023" name="Science">
        <title>Elucidation of the pathway for biosynthesis of saponin adjuvants from the soapbark tree.</title>
        <authorList>
            <person name="Reed J."/>
            <person name="Orme A."/>
            <person name="El-Demerdash A."/>
            <person name="Owen C."/>
            <person name="Martin L.B.B."/>
            <person name="Misra R.C."/>
            <person name="Kikuchi S."/>
            <person name="Rejzek M."/>
            <person name="Martin A.C."/>
            <person name="Harkess A."/>
            <person name="Leebens-Mack J."/>
            <person name="Louveau T."/>
            <person name="Stephenson M.J."/>
            <person name="Osbourn A."/>
        </authorList>
    </citation>
    <scope>NUCLEOTIDE SEQUENCE</scope>
    <source>
        <strain evidence="1">S10</strain>
    </source>
</reference>
<evidence type="ECO:0000313" key="2">
    <source>
        <dbReference type="Proteomes" id="UP001163823"/>
    </source>
</evidence>
<dbReference type="InterPro" id="IPR055280">
    <property type="entry name" value="TIC32"/>
</dbReference>
<dbReference type="PANTHER" id="PTHR48476:SF1">
    <property type="entry name" value="SHORT-CHAIN DEHYDROGENASE TIC 32, CHLOROPLASTIC-LIKE"/>
    <property type="match status" value="1"/>
</dbReference>
<organism evidence="1 2">
    <name type="scientific">Quillaja saponaria</name>
    <name type="common">Soap bark tree</name>
    <dbReference type="NCBI Taxonomy" id="32244"/>
    <lineage>
        <taxon>Eukaryota</taxon>
        <taxon>Viridiplantae</taxon>
        <taxon>Streptophyta</taxon>
        <taxon>Embryophyta</taxon>
        <taxon>Tracheophyta</taxon>
        <taxon>Spermatophyta</taxon>
        <taxon>Magnoliopsida</taxon>
        <taxon>eudicotyledons</taxon>
        <taxon>Gunneridae</taxon>
        <taxon>Pentapetalae</taxon>
        <taxon>rosids</taxon>
        <taxon>fabids</taxon>
        <taxon>Fabales</taxon>
        <taxon>Quillajaceae</taxon>
        <taxon>Quillaja</taxon>
    </lineage>
</organism>
<dbReference type="AlphaFoldDB" id="A0AAD7M573"/>
<comment type="caution">
    <text evidence="1">The sequence shown here is derived from an EMBL/GenBank/DDBJ whole genome shotgun (WGS) entry which is preliminary data.</text>
</comment>